<protein>
    <recommendedName>
        <fullName evidence="7">GtrA/DPMS transmembrane domain-containing protein</fullName>
    </recommendedName>
</protein>
<keyword evidence="4 6" id="KW-1133">Transmembrane helix</keyword>
<comment type="subcellular location">
    <subcellularLocation>
        <location evidence="1">Membrane</location>
        <topology evidence="1">Multi-pass membrane protein</topology>
    </subcellularLocation>
</comment>
<evidence type="ECO:0000256" key="6">
    <source>
        <dbReference type="SAM" id="Phobius"/>
    </source>
</evidence>
<name>A0A5E4Z5B2_9BURK</name>
<comment type="similarity">
    <text evidence="2">Belongs to the GtrA family.</text>
</comment>
<dbReference type="InterPro" id="IPR007267">
    <property type="entry name" value="GtrA_DPMS_TM"/>
</dbReference>
<feature type="transmembrane region" description="Helical" evidence="6">
    <location>
        <begin position="21"/>
        <end position="47"/>
    </location>
</feature>
<evidence type="ECO:0000256" key="3">
    <source>
        <dbReference type="ARBA" id="ARBA00022692"/>
    </source>
</evidence>
<feature type="transmembrane region" description="Helical" evidence="6">
    <location>
        <begin position="109"/>
        <end position="127"/>
    </location>
</feature>
<dbReference type="EMBL" id="CABPSA010000013">
    <property type="protein sequence ID" value="VVE56269.1"/>
    <property type="molecule type" value="Genomic_DNA"/>
</dbReference>
<evidence type="ECO:0000256" key="1">
    <source>
        <dbReference type="ARBA" id="ARBA00004141"/>
    </source>
</evidence>
<proteinExistence type="inferred from homology"/>
<dbReference type="InterPro" id="IPR051401">
    <property type="entry name" value="GtrA_CellWall_Glycosyl"/>
</dbReference>
<reference evidence="8 9" key="1">
    <citation type="submission" date="2019-08" db="EMBL/GenBank/DDBJ databases">
        <authorList>
            <person name="Peeters C."/>
        </authorList>
    </citation>
    <scope>NUCLEOTIDE SEQUENCE [LARGE SCALE GENOMIC DNA]</scope>
    <source>
        <strain evidence="8 9">LMG 31010</strain>
    </source>
</reference>
<evidence type="ECO:0000259" key="7">
    <source>
        <dbReference type="Pfam" id="PF04138"/>
    </source>
</evidence>
<dbReference type="GO" id="GO:0005886">
    <property type="term" value="C:plasma membrane"/>
    <property type="evidence" value="ECO:0007669"/>
    <property type="project" value="TreeGrafter"/>
</dbReference>
<evidence type="ECO:0000256" key="5">
    <source>
        <dbReference type="ARBA" id="ARBA00023136"/>
    </source>
</evidence>
<evidence type="ECO:0000256" key="2">
    <source>
        <dbReference type="ARBA" id="ARBA00009399"/>
    </source>
</evidence>
<organism evidence="8 9">
    <name type="scientific">Pandoraea commovens</name>
    <dbReference type="NCBI Taxonomy" id="2508289"/>
    <lineage>
        <taxon>Bacteria</taxon>
        <taxon>Pseudomonadati</taxon>
        <taxon>Pseudomonadota</taxon>
        <taxon>Betaproteobacteria</taxon>
        <taxon>Burkholderiales</taxon>
        <taxon>Burkholderiaceae</taxon>
        <taxon>Pandoraea</taxon>
    </lineage>
</organism>
<gene>
    <name evidence="8" type="ORF">PCO31010_05074</name>
</gene>
<dbReference type="OrthoDB" id="9801620at2"/>
<dbReference type="AlphaFoldDB" id="A0A5E4Z5B2"/>
<accession>A0A5E4Z5B2</accession>
<sequence>MSMLARMRSTAGAAIRGEIRLVNYFLVGGINTLFGYGVFAVCLWIGLHYSLAIAISTVLGTLFNFKSTGTLVFRSSDNTRIVRFVLVYGVVYLVNVAAVAVLVRLGLNAYISGLVLIVPLALLAYHLNSRFVFNRNEHE</sequence>
<evidence type="ECO:0000256" key="4">
    <source>
        <dbReference type="ARBA" id="ARBA00022989"/>
    </source>
</evidence>
<keyword evidence="3 6" id="KW-0812">Transmembrane</keyword>
<dbReference type="Proteomes" id="UP000343335">
    <property type="component" value="Unassembled WGS sequence"/>
</dbReference>
<evidence type="ECO:0000313" key="9">
    <source>
        <dbReference type="Proteomes" id="UP000343335"/>
    </source>
</evidence>
<dbReference type="GO" id="GO:0000271">
    <property type="term" value="P:polysaccharide biosynthetic process"/>
    <property type="evidence" value="ECO:0007669"/>
    <property type="project" value="InterPro"/>
</dbReference>
<keyword evidence="5 6" id="KW-0472">Membrane</keyword>
<feature type="transmembrane region" description="Helical" evidence="6">
    <location>
        <begin position="85"/>
        <end position="103"/>
    </location>
</feature>
<feature type="domain" description="GtrA/DPMS transmembrane" evidence="7">
    <location>
        <begin position="24"/>
        <end position="133"/>
    </location>
</feature>
<dbReference type="PANTHER" id="PTHR38459">
    <property type="entry name" value="PROPHAGE BACTOPRENOL-LINKED GLUCOSE TRANSLOCASE HOMOLOG"/>
    <property type="match status" value="1"/>
</dbReference>
<dbReference type="PANTHER" id="PTHR38459:SF1">
    <property type="entry name" value="PROPHAGE BACTOPRENOL-LINKED GLUCOSE TRANSLOCASE HOMOLOG"/>
    <property type="match status" value="1"/>
</dbReference>
<evidence type="ECO:0000313" key="8">
    <source>
        <dbReference type="EMBL" id="VVE56269.1"/>
    </source>
</evidence>
<dbReference type="Pfam" id="PF04138">
    <property type="entry name" value="GtrA_DPMS_TM"/>
    <property type="match status" value="1"/>
</dbReference>